<sequence length="1172" mass="129056">MATSQAQERLGTLAARFSEASVERGYEYARQERVFNVVFGRTTGLLTGRVDGTHSYRSVAKLQQQDDSWTLLTALCDCPVRQDCKHVVALLFTALDRGLLDSDDVVARRRRGPAPLPGSTSAPAAAASSAPKPQTSAWEKALAPLMPESAAPSSATVPQLALLFEVTEAKPAVSRAGRVYSPAEPAGLRVRPLSMGARGKWIKSEVAWTNINYLSYYRKFSREQTDALSEFLDMARIPGQYPGQTGQWLELTHYNGRHLAQALADLSAKGIVFVQDADPRSPGVRLERDMATLELSIDRRPDGGLDVAPRADLHGRPLDLKHLNFTGEPASLAFHSAPATPGGTADGTLVLTPLAPASAEMIAFARAAEPVHIPAEDEERFLSDYYPRLRQGAPVVAASEEVKLPTIGKPVLSLLANYRKDHRLDLHWEWHYESNGKQISQPLLFDRQDSGYRDEREERRILHEIGKPWELVPSLATEPTLAADGAWTMPGLAPAATLHGMDTVAFTEELLPALRALPDVDVDVNGVVPDYREAVEAPVVQVSTLEKDDRDWFGLEIVVTLEGEQVAFGQIFSAIASGQTRMVLPSGKHFPLDTPELQQLRELIEEARSLSDRPGEELQISRFQVGLWEQFAALGVVKEQAQEWRNSVAGLLNLEDATQDLEAPAGLNADLRPYQLQGFRWLRFLHDHRLGGVLADDMGLGKTLQALALICSLREDGAGSTVHDDGDAGSAGDGASPSVQESSGEGPSEEAASSSTATRPAPFLVVAPSSVVSNWAMEAARFAPGLKTVAVAETFKRSGLDPVQEFAGADLVVTSYALFRLELEHYQNAEWGALVLDEAQFVKNHQSKAYQAVRKLRAPFKLAITGTPLENNLMELWALLSIVAPGLFPSPGKFSEYYRRPIELHGHPKLLGKLRQRIRPLMLRRTKEQVVKELPPKLEQVLTVELNPRHAKAYQTHLQRERQKILGLLEDANKHRFTIFQSLTLLRQMALDPSLVDEELSGVRSSKLDVLFEQLEDVLAEGHRALIFSQFTGFLGKVRERLDADGVQYAYLDGATRKRQDVISSFKEGDAPLFLISLKAGGFGINLTEADYVFLLDPWWNPASEAQAVDRAHRIGQDKQVMVYRLVAKDTIEEKVMALKVKKSKLFDSVAGDEALASTHLTAEDLAGLFRE</sequence>
<keyword evidence="2" id="KW-0479">Metal-binding</keyword>
<evidence type="ECO:0000256" key="1">
    <source>
        <dbReference type="ARBA" id="ARBA00022801"/>
    </source>
</evidence>
<organism evidence="7 8">
    <name type="scientific">Arthrobacter horti</name>
    <dbReference type="NCBI Taxonomy" id="3068273"/>
    <lineage>
        <taxon>Bacteria</taxon>
        <taxon>Bacillati</taxon>
        <taxon>Actinomycetota</taxon>
        <taxon>Actinomycetes</taxon>
        <taxon>Micrococcales</taxon>
        <taxon>Micrococcaceae</taxon>
        <taxon>Arthrobacter</taxon>
    </lineage>
</organism>
<feature type="compositionally biased region" description="Low complexity" evidence="3">
    <location>
        <begin position="728"/>
        <end position="757"/>
    </location>
</feature>
<dbReference type="EMBL" id="JAVALS010000011">
    <property type="protein sequence ID" value="MDP5228215.1"/>
    <property type="molecule type" value="Genomic_DNA"/>
</dbReference>
<dbReference type="CDD" id="cd18012">
    <property type="entry name" value="DEXQc_arch_SWI2_SNF2"/>
    <property type="match status" value="1"/>
</dbReference>
<dbReference type="Pfam" id="PF00271">
    <property type="entry name" value="Helicase_C"/>
    <property type="match status" value="1"/>
</dbReference>
<dbReference type="GO" id="GO:0004386">
    <property type="term" value="F:helicase activity"/>
    <property type="evidence" value="ECO:0007669"/>
    <property type="project" value="UniProtKB-KW"/>
</dbReference>
<comment type="caution">
    <text evidence="7">The sequence shown here is derived from an EMBL/GenBank/DDBJ whole genome shotgun (WGS) entry which is preliminary data.</text>
</comment>
<reference evidence="7 8" key="1">
    <citation type="submission" date="2023-08" db="EMBL/GenBank/DDBJ databases">
        <title>Arthrobacter horti sp. nov., isolated from forest soil.</title>
        <authorList>
            <person name="Park M."/>
        </authorList>
    </citation>
    <scope>NUCLEOTIDE SEQUENCE [LARGE SCALE GENOMIC DNA]</scope>
    <source>
        <strain evidence="7 8">YJM1</strain>
    </source>
</reference>
<accession>A0ABT9IT14</accession>
<dbReference type="PROSITE" id="PS50966">
    <property type="entry name" value="ZF_SWIM"/>
    <property type="match status" value="1"/>
</dbReference>
<evidence type="ECO:0000259" key="5">
    <source>
        <dbReference type="PROSITE" id="PS51192"/>
    </source>
</evidence>
<evidence type="ECO:0000259" key="4">
    <source>
        <dbReference type="PROSITE" id="PS50966"/>
    </source>
</evidence>
<protein>
    <submittedName>
        <fullName evidence="7">DEAD/DEAH box helicase</fullName>
    </submittedName>
</protein>
<dbReference type="CDD" id="cd18793">
    <property type="entry name" value="SF2_C_SNF"/>
    <property type="match status" value="1"/>
</dbReference>
<keyword evidence="2" id="KW-0863">Zinc-finger</keyword>
<name>A0ABT9IT14_9MICC</name>
<evidence type="ECO:0000256" key="2">
    <source>
        <dbReference type="PROSITE-ProRule" id="PRU00325"/>
    </source>
</evidence>
<evidence type="ECO:0000259" key="6">
    <source>
        <dbReference type="PROSITE" id="PS51194"/>
    </source>
</evidence>
<gene>
    <name evidence="7" type="ORF">Q9R02_13700</name>
</gene>
<keyword evidence="7" id="KW-0547">Nucleotide-binding</keyword>
<dbReference type="Proteomes" id="UP001232725">
    <property type="component" value="Unassembled WGS sequence"/>
</dbReference>
<keyword evidence="1" id="KW-0378">Hydrolase</keyword>
<evidence type="ECO:0000313" key="8">
    <source>
        <dbReference type="Proteomes" id="UP001232725"/>
    </source>
</evidence>
<keyword evidence="7" id="KW-0347">Helicase</keyword>
<dbReference type="InterPro" id="IPR007527">
    <property type="entry name" value="Znf_SWIM"/>
</dbReference>
<dbReference type="PROSITE" id="PS51192">
    <property type="entry name" value="HELICASE_ATP_BIND_1"/>
    <property type="match status" value="1"/>
</dbReference>
<evidence type="ECO:0000256" key="3">
    <source>
        <dbReference type="SAM" id="MobiDB-lite"/>
    </source>
</evidence>
<dbReference type="InterPro" id="IPR049730">
    <property type="entry name" value="SNF2/RAD54-like_C"/>
</dbReference>
<dbReference type="InterPro" id="IPR000330">
    <property type="entry name" value="SNF2_N"/>
</dbReference>
<dbReference type="Gene3D" id="3.40.50.10810">
    <property type="entry name" value="Tandem AAA-ATPase domain"/>
    <property type="match status" value="1"/>
</dbReference>
<keyword evidence="2" id="KW-0862">Zinc</keyword>
<dbReference type="RefSeq" id="WP_305997262.1">
    <property type="nucleotide sequence ID" value="NZ_JAVALS010000011.1"/>
</dbReference>
<feature type="domain" description="SWIM-type" evidence="4">
    <location>
        <begin position="56"/>
        <end position="95"/>
    </location>
</feature>
<dbReference type="SUPFAM" id="SSF52540">
    <property type="entry name" value="P-loop containing nucleoside triphosphate hydrolases"/>
    <property type="match status" value="2"/>
</dbReference>
<dbReference type="PANTHER" id="PTHR10799">
    <property type="entry name" value="SNF2/RAD54 HELICASE FAMILY"/>
    <property type="match status" value="1"/>
</dbReference>
<feature type="compositionally biased region" description="Low complexity" evidence="3">
    <location>
        <begin position="117"/>
        <end position="133"/>
    </location>
</feature>
<dbReference type="InterPro" id="IPR001650">
    <property type="entry name" value="Helicase_C-like"/>
</dbReference>
<evidence type="ECO:0000313" key="7">
    <source>
        <dbReference type="EMBL" id="MDP5228215.1"/>
    </source>
</evidence>
<feature type="region of interest" description="Disordered" evidence="3">
    <location>
        <begin position="720"/>
        <end position="757"/>
    </location>
</feature>
<feature type="region of interest" description="Disordered" evidence="3">
    <location>
        <begin position="110"/>
        <end position="133"/>
    </location>
</feature>
<proteinExistence type="predicted"/>
<dbReference type="SMART" id="SM00490">
    <property type="entry name" value="HELICc"/>
    <property type="match status" value="1"/>
</dbReference>
<feature type="domain" description="Helicase C-terminal" evidence="6">
    <location>
        <begin position="1011"/>
        <end position="1167"/>
    </location>
</feature>
<dbReference type="InterPro" id="IPR038718">
    <property type="entry name" value="SNF2-like_sf"/>
</dbReference>
<dbReference type="InterPro" id="IPR027417">
    <property type="entry name" value="P-loop_NTPase"/>
</dbReference>
<dbReference type="Gene3D" id="3.40.50.300">
    <property type="entry name" value="P-loop containing nucleotide triphosphate hydrolases"/>
    <property type="match status" value="1"/>
</dbReference>
<dbReference type="Pfam" id="PF00176">
    <property type="entry name" value="SNF2-rel_dom"/>
    <property type="match status" value="1"/>
</dbReference>
<dbReference type="InterPro" id="IPR014001">
    <property type="entry name" value="Helicase_ATP-bd"/>
</dbReference>
<dbReference type="PROSITE" id="PS51194">
    <property type="entry name" value="HELICASE_CTER"/>
    <property type="match status" value="1"/>
</dbReference>
<keyword evidence="7" id="KW-0067">ATP-binding</keyword>
<dbReference type="SMART" id="SM00487">
    <property type="entry name" value="DEXDc"/>
    <property type="match status" value="1"/>
</dbReference>
<keyword evidence="8" id="KW-1185">Reference proteome</keyword>
<feature type="domain" description="Helicase ATP-binding" evidence="5">
    <location>
        <begin position="683"/>
        <end position="886"/>
    </location>
</feature>